<keyword evidence="2" id="KW-0560">Oxidoreductase</keyword>
<gene>
    <name evidence="2" type="ORF">AVDCRST_MAG13-1756</name>
</gene>
<feature type="compositionally biased region" description="Basic residues" evidence="1">
    <location>
        <begin position="103"/>
        <end position="144"/>
    </location>
</feature>
<dbReference type="EMBL" id="CADCVO010000273">
    <property type="protein sequence ID" value="CAA9491123.1"/>
    <property type="molecule type" value="Genomic_DNA"/>
</dbReference>
<evidence type="ECO:0000313" key="2">
    <source>
        <dbReference type="EMBL" id="CAA9491123.1"/>
    </source>
</evidence>
<dbReference type="EC" id="1.14.13.-" evidence="2"/>
<dbReference type="AlphaFoldDB" id="A0A6J4SGI3"/>
<organism evidence="2">
    <name type="scientific">uncultured Solirubrobacteraceae bacterium</name>
    <dbReference type="NCBI Taxonomy" id="1162706"/>
    <lineage>
        <taxon>Bacteria</taxon>
        <taxon>Bacillati</taxon>
        <taxon>Actinomycetota</taxon>
        <taxon>Thermoleophilia</taxon>
        <taxon>Solirubrobacterales</taxon>
        <taxon>Solirubrobacteraceae</taxon>
        <taxon>environmental samples</taxon>
    </lineage>
</organism>
<protein>
    <submittedName>
        <fullName evidence="2">Nitrilotriacetate monooxygenase component B</fullName>
        <ecNumber evidence="2">1.14.13.-</ecNumber>
    </submittedName>
</protein>
<feature type="compositionally biased region" description="Basic and acidic residues" evidence="1">
    <location>
        <begin position="31"/>
        <end position="42"/>
    </location>
</feature>
<feature type="region of interest" description="Disordered" evidence="1">
    <location>
        <begin position="1"/>
        <end position="175"/>
    </location>
</feature>
<feature type="compositionally biased region" description="Basic residues" evidence="1">
    <location>
        <begin position="12"/>
        <end position="25"/>
    </location>
</feature>
<reference evidence="2" key="1">
    <citation type="submission" date="2020-02" db="EMBL/GenBank/DDBJ databases">
        <authorList>
            <person name="Meier V. D."/>
        </authorList>
    </citation>
    <scope>NUCLEOTIDE SEQUENCE</scope>
    <source>
        <strain evidence="2">AVDCRST_MAG13</strain>
    </source>
</reference>
<accession>A0A6J4SGI3</accession>
<sequence length="175" mass="19398">GRRPRALPGGHRAVRHGRGGRHLRGTGRPGGAHDERRVERLARSAAPARLLRRALPDARRRPRRGPVRREPPAGRPGGPGARVRVQARPRGEVRGRDAPDRARRARPGRRPRVAGLRRARPASRGGPHHRRRRRLPRLQRRGRRAAALLPRGLGRAGARRAPRRVAARRGAPGAL</sequence>
<feature type="compositionally biased region" description="Basic residues" evidence="1">
    <location>
        <begin position="157"/>
        <end position="167"/>
    </location>
</feature>
<name>A0A6J4SGI3_9ACTN</name>
<evidence type="ECO:0000256" key="1">
    <source>
        <dbReference type="SAM" id="MobiDB-lite"/>
    </source>
</evidence>
<dbReference type="GO" id="GO:0004497">
    <property type="term" value="F:monooxygenase activity"/>
    <property type="evidence" value="ECO:0007669"/>
    <property type="project" value="UniProtKB-KW"/>
</dbReference>
<feature type="non-terminal residue" evidence="2">
    <location>
        <position position="1"/>
    </location>
</feature>
<feature type="compositionally biased region" description="Basic and acidic residues" evidence="1">
    <location>
        <begin position="89"/>
        <end position="102"/>
    </location>
</feature>
<keyword evidence="2" id="KW-0503">Monooxygenase</keyword>
<proteinExistence type="predicted"/>
<feature type="non-terminal residue" evidence="2">
    <location>
        <position position="175"/>
    </location>
</feature>